<keyword evidence="6" id="KW-0411">Iron-sulfur</keyword>
<evidence type="ECO:0000256" key="5">
    <source>
        <dbReference type="ARBA" id="ARBA00023004"/>
    </source>
</evidence>
<dbReference type="GO" id="GO:0016491">
    <property type="term" value="F:oxidoreductase activity"/>
    <property type="evidence" value="ECO:0007669"/>
    <property type="project" value="UniProtKB-KW"/>
</dbReference>
<evidence type="ECO:0000313" key="11">
    <source>
        <dbReference type="Proteomes" id="UP000253940"/>
    </source>
</evidence>
<reference evidence="10 11" key="1">
    <citation type="submission" date="2018-07" db="EMBL/GenBank/DDBJ databases">
        <title>Genome sequencing of Moraxellaceae gen. HYN0046.</title>
        <authorList>
            <person name="Kim M."/>
            <person name="Yi H."/>
        </authorList>
    </citation>
    <scope>NUCLEOTIDE SEQUENCE [LARGE SCALE GENOMIC DNA]</scope>
    <source>
        <strain evidence="10 11">HYN0046</strain>
    </source>
</reference>
<organism evidence="10 11">
    <name type="scientific">Aquirhabdus parva</name>
    <dbReference type="NCBI Taxonomy" id="2283318"/>
    <lineage>
        <taxon>Bacteria</taxon>
        <taxon>Pseudomonadati</taxon>
        <taxon>Pseudomonadota</taxon>
        <taxon>Gammaproteobacteria</taxon>
        <taxon>Moraxellales</taxon>
        <taxon>Moraxellaceae</taxon>
        <taxon>Aquirhabdus</taxon>
    </lineage>
</organism>
<dbReference type="Proteomes" id="UP000253940">
    <property type="component" value="Chromosome"/>
</dbReference>
<feature type="domain" description="Nitrite/Sulfite reductase ferredoxin-like" evidence="9">
    <location>
        <begin position="397"/>
        <end position="452"/>
    </location>
</feature>
<dbReference type="GO" id="GO:0046872">
    <property type="term" value="F:metal ion binding"/>
    <property type="evidence" value="ECO:0007669"/>
    <property type="project" value="UniProtKB-KW"/>
</dbReference>
<sequence>MYVYTEFDQALVDERVAQFRDQTQRFLSGTLSEDEFRPLRLQNGLYVQRYAPMLRIAVPYGVLNSKQIRKIASISQTYDRGYAHISTRQNIQLNWPALENVPDILAELATVQMHAIQTSGNCIRNTTTDQFAGRIQGEVADPRPTCEIIRQWSTFHPEFAFLPRKFKIAVSALNEIDRAATAFHDIGVYLVKKTDVVKRIADYKIRLEAAKQALASADVNGDQEEQQAQYDAVLHSFLNVDLVEQALNDEPSEWGYQIMAGGGLGRTPIIGSIIREFLPREDLIAYLEAVLRVYNLHGRRDNKYKARIKILVKALTPAVFASKAEAEFNQIRAELKVPSDLYAKMEKNFSLPAYQALPDLDFTETLKANPVFANWYRINTHPNKTPGYRIVNISLKRAGIAPGDATSEELDLIADLADKYSFGELRSTHEQNIVLADVEQSKLFELWETLTQYNLARAHIGFLTDIICCPGGDFCSLANAKSIPISEAISRRYEDLDTVYNLGHLDLNISGCMNACGHHHVGHIGILGVDKKGDEFYQISLGGNAGHDSSLGDILGPSFGADEVADIVEEILNTYLDNRQTINDETERFIDTYRRIGLAPFKERVYAK</sequence>
<evidence type="ECO:0000256" key="1">
    <source>
        <dbReference type="ARBA" id="ARBA00022485"/>
    </source>
</evidence>
<evidence type="ECO:0000256" key="4">
    <source>
        <dbReference type="ARBA" id="ARBA00023002"/>
    </source>
</evidence>
<keyword evidence="11" id="KW-1185">Reference proteome</keyword>
<keyword evidence="2" id="KW-0349">Heme</keyword>
<keyword evidence="3" id="KW-0479">Metal-binding</keyword>
<dbReference type="Pfam" id="PF01077">
    <property type="entry name" value="NIR_SIR"/>
    <property type="match status" value="2"/>
</dbReference>
<keyword evidence="7" id="KW-0175">Coiled coil</keyword>
<dbReference type="InterPro" id="IPR006067">
    <property type="entry name" value="NO2/SO3_Rdtase_4Fe4S_dom"/>
</dbReference>
<evidence type="ECO:0000256" key="3">
    <source>
        <dbReference type="ARBA" id="ARBA00022723"/>
    </source>
</evidence>
<feature type="domain" description="Nitrite/sulphite reductase 4Fe-4S" evidence="8">
    <location>
        <begin position="119"/>
        <end position="330"/>
    </location>
</feature>
<proteinExistence type="predicted"/>
<gene>
    <name evidence="10" type="ORF">HYN46_08715</name>
</gene>
<evidence type="ECO:0000313" key="10">
    <source>
        <dbReference type="EMBL" id="AXI02912.1"/>
    </source>
</evidence>
<dbReference type="KEGG" id="mbah:HYN46_08715"/>
<evidence type="ECO:0000256" key="6">
    <source>
        <dbReference type="ARBA" id="ARBA00023014"/>
    </source>
</evidence>
<dbReference type="InterPro" id="IPR036136">
    <property type="entry name" value="Nit/Sulf_reduc_fer-like_dom_sf"/>
</dbReference>
<dbReference type="Pfam" id="PF03460">
    <property type="entry name" value="NIR_SIR_ferr"/>
    <property type="match status" value="2"/>
</dbReference>
<keyword evidence="5" id="KW-0408">Iron</keyword>
<dbReference type="EMBL" id="CP031222">
    <property type="protein sequence ID" value="AXI02912.1"/>
    <property type="molecule type" value="Genomic_DNA"/>
</dbReference>
<evidence type="ECO:0000259" key="8">
    <source>
        <dbReference type="Pfam" id="PF01077"/>
    </source>
</evidence>
<dbReference type="AlphaFoldDB" id="A0A345P6K3"/>
<dbReference type="RefSeq" id="WP_114899022.1">
    <property type="nucleotide sequence ID" value="NZ_CP031222.1"/>
</dbReference>
<dbReference type="PANTHER" id="PTHR32439">
    <property type="entry name" value="FERREDOXIN--NITRITE REDUCTASE, CHLOROPLASTIC"/>
    <property type="match status" value="1"/>
</dbReference>
<name>A0A345P6K3_9GAMM</name>
<dbReference type="SUPFAM" id="SSF55124">
    <property type="entry name" value="Nitrite/Sulfite reductase N-terminal domain-like"/>
    <property type="match status" value="2"/>
</dbReference>
<dbReference type="Gene3D" id="3.30.413.10">
    <property type="entry name" value="Sulfite Reductase Hemoprotein, domain 1"/>
    <property type="match status" value="2"/>
</dbReference>
<evidence type="ECO:0000256" key="2">
    <source>
        <dbReference type="ARBA" id="ARBA00022617"/>
    </source>
</evidence>
<feature type="domain" description="Nitrite/sulphite reductase 4Fe-4S" evidence="8">
    <location>
        <begin position="464"/>
        <end position="605"/>
    </location>
</feature>
<dbReference type="InterPro" id="IPR051329">
    <property type="entry name" value="NIR_SIR_4Fe-4S"/>
</dbReference>
<dbReference type="SUPFAM" id="SSF56014">
    <property type="entry name" value="Nitrite and sulphite reductase 4Fe-4S domain-like"/>
    <property type="match status" value="2"/>
</dbReference>
<protein>
    <submittedName>
        <fullName evidence="10">Nitrite/sulfite reductase</fullName>
    </submittedName>
</protein>
<feature type="coiled-coil region" evidence="7">
    <location>
        <begin position="200"/>
        <end position="227"/>
    </location>
</feature>
<feature type="domain" description="Nitrite/Sulfite reductase ferredoxin-like" evidence="9">
    <location>
        <begin position="53"/>
        <end position="109"/>
    </location>
</feature>
<keyword evidence="1" id="KW-0004">4Fe-4S</keyword>
<dbReference type="GO" id="GO:0051539">
    <property type="term" value="F:4 iron, 4 sulfur cluster binding"/>
    <property type="evidence" value="ECO:0007669"/>
    <property type="project" value="UniProtKB-KW"/>
</dbReference>
<dbReference type="InterPro" id="IPR005117">
    <property type="entry name" value="NiRdtase/SiRdtase_haem-b_fer"/>
</dbReference>
<evidence type="ECO:0000259" key="9">
    <source>
        <dbReference type="Pfam" id="PF03460"/>
    </source>
</evidence>
<dbReference type="Gene3D" id="3.90.480.20">
    <property type="match status" value="2"/>
</dbReference>
<keyword evidence="4" id="KW-0560">Oxidoreductase</keyword>
<dbReference type="GO" id="GO:0020037">
    <property type="term" value="F:heme binding"/>
    <property type="evidence" value="ECO:0007669"/>
    <property type="project" value="InterPro"/>
</dbReference>
<dbReference type="OrthoDB" id="3189055at2"/>
<dbReference type="InterPro" id="IPR045854">
    <property type="entry name" value="NO2/SO3_Rdtase_4Fe4S_sf"/>
</dbReference>
<accession>A0A345P6K3</accession>
<evidence type="ECO:0000256" key="7">
    <source>
        <dbReference type="SAM" id="Coils"/>
    </source>
</evidence>
<dbReference type="PANTHER" id="PTHR32439:SF9">
    <property type="entry name" value="BLR3264 PROTEIN"/>
    <property type="match status" value="1"/>
</dbReference>